<dbReference type="Proteomes" id="UP000191135">
    <property type="component" value="Plasmid pMM593"/>
</dbReference>
<organism evidence="1 2">
    <name type="scientific">Martelella mediterranea DSM 17316</name>
    <dbReference type="NCBI Taxonomy" id="1122214"/>
    <lineage>
        <taxon>Bacteria</taxon>
        <taxon>Pseudomonadati</taxon>
        <taxon>Pseudomonadota</taxon>
        <taxon>Alphaproteobacteria</taxon>
        <taxon>Hyphomicrobiales</taxon>
        <taxon>Aurantimonadaceae</taxon>
        <taxon>Martelella</taxon>
    </lineage>
</organism>
<evidence type="ECO:0000313" key="2">
    <source>
        <dbReference type="Proteomes" id="UP000191135"/>
    </source>
</evidence>
<sequence length="78" mass="8652">MGILPPFEAPPIYHSVACDALRAGGVAMKWGPARHGPGHNYAGYHTDPDNNIIETFTELDMCEAQQPVRIRNDPDNRH</sequence>
<dbReference type="KEGG" id="mmed:Mame_04689"/>
<reference evidence="1 2" key="1">
    <citation type="submission" date="2017-03" db="EMBL/GenBank/DDBJ databases">
        <title>Foreign affairs: Plasmid Transfer between Roseobacters and Rhizobia.</title>
        <authorList>
            <person name="Bartling P."/>
            <person name="Bunk B."/>
            <person name="Overmann J."/>
            <person name="Brinkmann H."/>
            <person name="Petersen J."/>
        </authorList>
    </citation>
    <scope>NUCLEOTIDE SEQUENCE [LARGE SCALE GENOMIC DNA]</scope>
    <source>
        <strain evidence="1 2">MACL11</strain>
        <plasmid evidence="2">Plasmid pmm593</plasmid>
    </source>
</reference>
<geneLocation type="plasmid" evidence="2">
    <name>pmm593</name>
</geneLocation>
<name>A0A1U9Z8F4_9HYPH</name>
<dbReference type="Gene3D" id="3.10.180.10">
    <property type="entry name" value="2,3-Dihydroxybiphenyl 1,2-Dioxygenase, domain 1"/>
    <property type="match status" value="1"/>
</dbReference>
<keyword evidence="2" id="KW-1185">Reference proteome</keyword>
<accession>A0A1U9Z8F4</accession>
<dbReference type="EMBL" id="CP020331">
    <property type="protein sequence ID" value="AQZ53981.1"/>
    <property type="molecule type" value="Genomic_DNA"/>
</dbReference>
<proteinExistence type="predicted"/>
<keyword evidence="1" id="KW-0614">Plasmid</keyword>
<gene>
    <name evidence="1" type="ORF">Mame_04689</name>
</gene>
<dbReference type="InterPro" id="IPR029068">
    <property type="entry name" value="Glyas_Bleomycin-R_OHBP_Dase"/>
</dbReference>
<dbReference type="AlphaFoldDB" id="A0A1U9Z8F4"/>
<dbReference type="SUPFAM" id="SSF54593">
    <property type="entry name" value="Glyoxalase/Bleomycin resistance protein/Dihydroxybiphenyl dioxygenase"/>
    <property type="match status" value="1"/>
</dbReference>
<evidence type="ECO:0000313" key="1">
    <source>
        <dbReference type="EMBL" id="AQZ53981.1"/>
    </source>
</evidence>
<protein>
    <submittedName>
        <fullName evidence="1">Uncharacterized protein</fullName>
    </submittedName>
</protein>